<keyword evidence="3" id="KW-1185">Reference proteome</keyword>
<gene>
    <name evidence="2" type="ORF">FNV43_RR02255</name>
</gene>
<name>A0A8K0MT28_9ROSA</name>
<organism evidence="2 3">
    <name type="scientific">Rhamnella rubrinervis</name>
    <dbReference type="NCBI Taxonomy" id="2594499"/>
    <lineage>
        <taxon>Eukaryota</taxon>
        <taxon>Viridiplantae</taxon>
        <taxon>Streptophyta</taxon>
        <taxon>Embryophyta</taxon>
        <taxon>Tracheophyta</taxon>
        <taxon>Spermatophyta</taxon>
        <taxon>Magnoliopsida</taxon>
        <taxon>eudicotyledons</taxon>
        <taxon>Gunneridae</taxon>
        <taxon>Pentapetalae</taxon>
        <taxon>rosids</taxon>
        <taxon>fabids</taxon>
        <taxon>Rosales</taxon>
        <taxon>Rhamnaceae</taxon>
        <taxon>rhamnoid group</taxon>
        <taxon>Rhamneae</taxon>
        <taxon>Rhamnella</taxon>
    </lineage>
</organism>
<accession>A0A8K0MT28</accession>
<dbReference type="EMBL" id="VOIH02000001">
    <property type="protein sequence ID" value="KAF3457597.1"/>
    <property type="molecule type" value="Genomic_DNA"/>
</dbReference>
<comment type="caution">
    <text evidence="2">The sequence shown here is derived from an EMBL/GenBank/DDBJ whole genome shotgun (WGS) entry which is preliminary data.</text>
</comment>
<feature type="region of interest" description="Disordered" evidence="1">
    <location>
        <begin position="33"/>
        <end position="71"/>
    </location>
</feature>
<protein>
    <submittedName>
        <fullName evidence="2">Uncharacterized protein</fullName>
    </submittedName>
</protein>
<evidence type="ECO:0000313" key="3">
    <source>
        <dbReference type="Proteomes" id="UP000796880"/>
    </source>
</evidence>
<proteinExistence type="predicted"/>
<sequence length="809" mass="87074">MVRPEQWRPLRASFRPPRLGQPHRAWSDLIGLVQPPSGSRPPSGQASCGLGQASRLSGASSGLGPTSRTWSDLPGLVTSRDLLGILREVDLSRLVRPPGAWLVASEQSISRLGQASQSRSGLLGLVGPPGSGPPRVWGLPAVRPPGLESGSRLGQTSRLVRSRRGMVRLRCGPTRLGQTSPGLGGVRGPAWSGLAGAWWASPTVRPPDLGGPRRAWSDLPGSGPSGFSPISSGHGPNYADWSGHPGLVRPRRVWAWSDYADLVNQLPAWSDLLGLADLPAGGPPPGLVRPTPRHLLGLVRSMHGLTSLWFELTTYRLPPLSAWSDLPAALFDLLRVWSDLPGLGLIKPSDLTWVWSGLPGLVRPHWAWSDLPSRSASSGLGPASGLVHLLRLVRPPSAWSDLPRGWSDLPAWSDLRVWSSPLGPAFSEAWSTSGLWAFSKLGPTSPRLGSTSSGFGPTFPRFGPNLFRVWSDLPPAWSDLPSWSGLLGFGQTSGLCQTSPSFVRPPAWSTSYGFGQPPGLVRHLRACRSSPGLVLLRFGPISGHGPTSRLVGHRLGPPRVWSDLPACQASGLVRPPRLGPTSSGLVRPPRLVDLLGLVGLPAWSLVPGCPDLLGFGRPPGLIRPGLGPTSSGVGPTSLGLVRPPPGLVGPPPGLVRPPPGWSDLRPAWSDLPPAWSDLLRAWSDLPRAWSDLLRAWSNLPPAWSDLPGMVRPPPAGASRLVHLPSRKRSGKAYKTFQIGDRQKMIIEELGKQWERHEMIMKQKSHKIWLAEGDKNSNFFRASTLIRRRNRIEAIKEGSEWLTGRKAISD</sequence>
<dbReference type="AlphaFoldDB" id="A0A8K0MT28"/>
<dbReference type="OrthoDB" id="8194427at2759"/>
<reference evidence="2" key="1">
    <citation type="submission" date="2020-03" db="EMBL/GenBank/DDBJ databases">
        <title>A high-quality chromosome-level genome assembly of a woody plant with both climbing and erect habits, Rhamnella rubrinervis.</title>
        <authorList>
            <person name="Lu Z."/>
            <person name="Yang Y."/>
            <person name="Zhu X."/>
            <person name="Sun Y."/>
        </authorList>
    </citation>
    <scope>NUCLEOTIDE SEQUENCE</scope>
    <source>
        <strain evidence="2">BYM</strain>
        <tissue evidence="2">Leaf</tissue>
    </source>
</reference>
<evidence type="ECO:0000256" key="1">
    <source>
        <dbReference type="SAM" id="MobiDB-lite"/>
    </source>
</evidence>
<evidence type="ECO:0000313" key="2">
    <source>
        <dbReference type="EMBL" id="KAF3457597.1"/>
    </source>
</evidence>
<feature type="compositionally biased region" description="Low complexity" evidence="1">
    <location>
        <begin position="34"/>
        <end position="64"/>
    </location>
</feature>
<dbReference type="Proteomes" id="UP000796880">
    <property type="component" value="Unassembled WGS sequence"/>
</dbReference>